<sequence>MANRKITLPGNNIMIKVAIGCWKRCTKRVGVGHPYSPALPLACLVGGPSATQCRFRAPAGASLEPRSLSQHDGGSEPPPPGASSLRRVTPDQARLNLGFTSSQRGFPAPRPPHKGPIRRDRLSGPGRSRASVRSTPPHLRPRLTAGGEAVGPLRCQRADPALTNVPGPEQGTHPLPGSVRGSAAVFRSWPARRRHAYKYKLKRPLRSEQIKRAPSPAVGHAPSQR</sequence>
<protein>
    <submittedName>
        <fullName evidence="2">Uncharacterized protein</fullName>
    </submittedName>
</protein>
<comment type="caution">
    <text evidence="2">The sequence shown here is derived from an EMBL/GenBank/DDBJ whole genome shotgun (WGS) entry which is preliminary data.</text>
</comment>
<dbReference type="EMBL" id="JANPWB010000008">
    <property type="protein sequence ID" value="KAJ1164103.1"/>
    <property type="molecule type" value="Genomic_DNA"/>
</dbReference>
<reference evidence="2" key="1">
    <citation type="journal article" date="2022" name="bioRxiv">
        <title>Sequencing and chromosome-scale assembly of the giantPleurodeles waltlgenome.</title>
        <authorList>
            <person name="Brown T."/>
            <person name="Elewa A."/>
            <person name="Iarovenko S."/>
            <person name="Subramanian E."/>
            <person name="Araus A.J."/>
            <person name="Petzold A."/>
            <person name="Susuki M."/>
            <person name="Suzuki K.-i.T."/>
            <person name="Hayashi T."/>
            <person name="Toyoda A."/>
            <person name="Oliveira C."/>
            <person name="Osipova E."/>
            <person name="Leigh N.D."/>
            <person name="Simon A."/>
            <person name="Yun M.H."/>
        </authorList>
    </citation>
    <scope>NUCLEOTIDE SEQUENCE</scope>
    <source>
        <strain evidence="2">20211129_DDA</strain>
        <tissue evidence="2">Liver</tissue>
    </source>
</reference>
<evidence type="ECO:0000256" key="1">
    <source>
        <dbReference type="SAM" id="MobiDB-lite"/>
    </source>
</evidence>
<keyword evidence="3" id="KW-1185">Reference proteome</keyword>
<dbReference type="AlphaFoldDB" id="A0AAV7SJ72"/>
<name>A0AAV7SJ72_PLEWA</name>
<proteinExistence type="predicted"/>
<accession>A0AAV7SJ72</accession>
<feature type="region of interest" description="Disordered" evidence="1">
    <location>
        <begin position="61"/>
        <end position="180"/>
    </location>
</feature>
<feature type="region of interest" description="Disordered" evidence="1">
    <location>
        <begin position="200"/>
        <end position="225"/>
    </location>
</feature>
<dbReference type="Proteomes" id="UP001066276">
    <property type="component" value="Chromosome 4_2"/>
</dbReference>
<evidence type="ECO:0000313" key="3">
    <source>
        <dbReference type="Proteomes" id="UP001066276"/>
    </source>
</evidence>
<gene>
    <name evidence="2" type="ORF">NDU88_004549</name>
</gene>
<evidence type="ECO:0000313" key="2">
    <source>
        <dbReference type="EMBL" id="KAJ1164103.1"/>
    </source>
</evidence>
<organism evidence="2 3">
    <name type="scientific">Pleurodeles waltl</name>
    <name type="common">Iberian ribbed newt</name>
    <dbReference type="NCBI Taxonomy" id="8319"/>
    <lineage>
        <taxon>Eukaryota</taxon>
        <taxon>Metazoa</taxon>
        <taxon>Chordata</taxon>
        <taxon>Craniata</taxon>
        <taxon>Vertebrata</taxon>
        <taxon>Euteleostomi</taxon>
        <taxon>Amphibia</taxon>
        <taxon>Batrachia</taxon>
        <taxon>Caudata</taxon>
        <taxon>Salamandroidea</taxon>
        <taxon>Salamandridae</taxon>
        <taxon>Pleurodelinae</taxon>
        <taxon>Pleurodeles</taxon>
    </lineage>
</organism>